<keyword evidence="1" id="KW-0175">Coiled coil</keyword>
<accession>A0A1Y2AFA1</accession>
<name>A0A1Y2AFA1_9FUNG</name>
<comment type="caution">
    <text evidence="3">The sequence shown here is derived from an EMBL/GenBank/DDBJ whole genome shotgun (WGS) entry which is preliminary data.</text>
</comment>
<dbReference type="OrthoDB" id="2150497at2759"/>
<evidence type="ECO:0000256" key="2">
    <source>
        <dbReference type="SAM" id="MobiDB-lite"/>
    </source>
</evidence>
<evidence type="ECO:0000313" key="3">
    <source>
        <dbReference type="EMBL" id="ORY21114.1"/>
    </source>
</evidence>
<feature type="compositionally biased region" description="Low complexity" evidence="2">
    <location>
        <begin position="191"/>
        <end position="204"/>
    </location>
</feature>
<keyword evidence="4" id="KW-1185">Reference proteome</keyword>
<dbReference type="EMBL" id="MCOG01000272">
    <property type="protein sequence ID" value="ORY21114.1"/>
    <property type="molecule type" value="Genomic_DNA"/>
</dbReference>
<feature type="region of interest" description="Disordered" evidence="2">
    <location>
        <begin position="280"/>
        <end position="315"/>
    </location>
</feature>
<feature type="compositionally biased region" description="Polar residues" evidence="2">
    <location>
        <begin position="280"/>
        <end position="294"/>
    </location>
</feature>
<feature type="compositionally biased region" description="Low complexity" evidence="2">
    <location>
        <begin position="598"/>
        <end position="607"/>
    </location>
</feature>
<proteinExistence type="predicted"/>
<feature type="region of interest" description="Disordered" evidence="2">
    <location>
        <begin position="85"/>
        <end position="119"/>
    </location>
</feature>
<organism evidence="3 4">
    <name type="scientific">Neocallimastix californiae</name>
    <dbReference type="NCBI Taxonomy" id="1754190"/>
    <lineage>
        <taxon>Eukaryota</taxon>
        <taxon>Fungi</taxon>
        <taxon>Fungi incertae sedis</taxon>
        <taxon>Chytridiomycota</taxon>
        <taxon>Chytridiomycota incertae sedis</taxon>
        <taxon>Neocallimastigomycetes</taxon>
        <taxon>Neocallimastigales</taxon>
        <taxon>Neocallimastigaceae</taxon>
        <taxon>Neocallimastix</taxon>
    </lineage>
</organism>
<feature type="coiled-coil region" evidence="1">
    <location>
        <begin position="329"/>
        <end position="408"/>
    </location>
</feature>
<sequence>MISFYENSSQNQMKYQRKPDELSFLSDDEDDATVGFSKNKRMSQLTATDSAYFSESSNQATTIINPSKEIASPSPHHNVILWQKQQQQYQKHNNSPSSPNVTPTPSFENGNDMTSINPLDTIPQIDEWDTHSSENNSIKISNNINKLRYSSPRGSNELSYNTPEQRTQRIQLRMSQWKEKLELMSGSSAVSSSSSVVGYSGRSSPNPNINAYKRVRSNRHPSFTSSVDMENGFDQPFSSARSVYSVNSLPNSVFDEKYDSFAEDDRESVFSLRSSNFHSNYNPNSNAYIPPRSRSSLEVRNPHRSSRVYNAGTTSPLKESRIHIMQAELENSQRIYKQKLQQINQMKQDIEQYQYKLEEIREKEIEQARQETIEELEATVIKNLKLEIEALQNKLQETTKELEHSKTYSDMLRNELITLKMNEQVFKDDNESENIHDEVIEPKREEKKEYYNNEIRESEVSMENTFVNNDLKSEQSQKSDELRRLEMLEKELKKKNEEIIELKKKLDKSTKLNELSQREIELLNKKVENHKQAREDIERRHTKLVDVASANEIELNKLRYKLDMITQRQDKALRKMQRRYSSILETEEDENEIVSFENNSNCDNLSSSDHEKTNKHQSKMEFSVNEEEKDDITAVEKEIASEGLSKEEKNQNENNSSIEISNTLDHTSLIDDTINDILDLSELENNSLSDSDDLNSDNLEEILNQLELSDLDIDDEEDIDLKDILLDDETFMI</sequence>
<feature type="compositionally biased region" description="Polar residues" evidence="2">
    <location>
        <begin position="107"/>
        <end position="118"/>
    </location>
</feature>
<evidence type="ECO:0000313" key="4">
    <source>
        <dbReference type="Proteomes" id="UP000193920"/>
    </source>
</evidence>
<gene>
    <name evidence="3" type="ORF">LY90DRAFT_516273</name>
</gene>
<dbReference type="AlphaFoldDB" id="A0A1Y2AFA1"/>
<reference evidence="3 4" key="1">
    <citation type="submission" date="2016-08" db="EMBL/GenBank/DDBJ databases">
        <title>A Parts List for Fungal Cellulosomes Revealed by Comparative Genomics.</title>
        <authorList>
            <consortium name="DOE Joint Genome Institute"/>
            <person name="Haitjema C.H."/>
            <person name="Gilmore S.P."/>
            <person name="Henske J.K."/>
            <person name="Solomon K.V."/>
            <person name="De Groot R."/>
            <person name="Kuo A."/>
            <person name="Mondo S.J."/>
            <person name="Salamov A.A."/>
            <person name="Labutti K."/>
            <person name="Zhao Z."/>
            <person name="Chiniquy J."/>
            <person name="Barry K."/>
            <person name="Brewer H.M."/>
            <person name="Purvine S.O."/>
            <person name="Wright A.T."/>
            <person name="Boxma B."/>
            <person name="Van Alen T."/>
            <person name="Hackstein J.H."/>
            <person name="Baker S.E."/>
            <person name="Grigoriev I.V."/>
            <person name="O'Malley M.A."/>
        </authorList>
    </citation>
    <scope>NUCLEOTIDE SEQUENCE [LARGE SCALE GENOMIC DNA]</scope>
    <source>
        <strain evidence="3 4">G1</strain>
    </source>
</reference>
<dbReference type="Proteomes" id="UP000193920">
    <property type="component" value="Unassembled WGS sequence"/>
</dbReference>
<evidence type="ECO:0000256" key="1">
    <source>
        <dbReference type="SAM" id="Coils"/>
    </source>
</evidence>
<feature type="compositionally biased region" description="Polar residues" evidence="2">
    <location>
        <begin position="152"/>
        <end position="167"/>
    </location>
</feature>
<feature type="region of interest" description="Disordered" evidence="2">
    <location>
        <begin position="191"/>
        <end position="212"/>
    </location>
</feature>
<protein>
    <submittedName>
        <fullName evidence="3">Uncharacterized protein</fullName>
    </submittedName>
</protein>
<feature type="compositionally biased region" description="Low complexity" evidence="2">
    <location>
        <begin position="85"/>
        <end position="106"/>
    </location>
</feature>
<feature type="region of interest" description="Disordered" evidence="2">
    <location>
        <begin position="587"/>
        <end position="631"/>
    </location>
</feature>
<feature type="coiled-coil region" evidence="1">
    <location>
        <begin position="468"/>
        <end position="540"/>
    </location>
</feature>
<feature type="region of interest" description="Disordered" evidence="2">
    <location>
        <begin position="147"/>
        <end position="167"/>
    </location>
</feature>